<dbReference type="InterPro" id="IPR031872">
    <property type="entry name" value="NDC10_II"/>
</dbReference>
<gene>
    <name evidence="2" type="ORF">INT45_004564</name>
</gene>
<dbReference type="Proteomes" id="UP000646827">
    <property type="component" value="Unassembled WGS sequence"/>
</dbReference>
<proteinExistence type="predicted"/>
<reference evidence="2 3" key="1">
    <citation type="submission" date="2020-12" db="EMBL/GenBank/DDBJ databases">
        <title>Metabolic potential, ecology and presence of endohyphal bacteria is reflected in genomic diversity of Mucoromycotina.</title>
        <authorList>
            <person name="Muszewska A."/>
            <person name="Okrasinska A."/>
            <person name="Steczkiewicz K."/>
            <person name="Drgas O."/>
            <person name="Orlowska M."/>
            <person name="Perlinska-Lenart U."/>
            <person name="Aleksandrzak-Piekarczyk T."/>
            <person name="Szatraj K."/>
            <person name="Zielenkiewicz U."/>
            <person name="Pilsyk S."/>
            <person name="Malc E."/>
            <person name="Mieczkowski P."/>
            <person name="Kruszewska J.S."/>
            <person name="Biernat P."/>
            <person name="Pawlowska J."/>
        </authorList>
    </citation>
    <scope>NUCLEOTIDE SEQUENCE [LARGE SCALE GENOMIC DNA]</scope>
    <source>
        <strain evidence="2 3">CBS 142.35</strain>
    </source>
</reference>
<dbReference type="Gene3D" id="1.10.443.20">
    <property type="entry name" value="Centromere DNA-binding protein complex CBF3 subunit, domain 2"/>
    <property type="match status" value="2"/>
</dbReference>
<dbReference type="EMBL" id="JAEPRB010000349">
    <property type="protein sequence ID" value="KAG2216880.1"/>
    <property type="molecule type" value="Genomic_DNA"/>
</dbReference>
<dbReference type="AlphaFoldDB" id="A0A8H7RUA0"/>
<evidence type="ECO:0000313" key="2">
    <source>
        <dbReference type="EMBL" id="KAG2216880.1"/>
    </source>
</evidence>
<comment type="caution">
    <text evidence="2">The sequence shown here is derived from an EMBL/GenBank/DDBJ whole genome shotgun (WGS) entry which is preliminary data.</text>
</comment>
<dbReference type="InterPro" id="IPR038279">
    <property type="entry name" value="Ndc10_dom2_sf"/>
</dbReference>
<dbReference type="GO" id="GO:0003677">
    <property type="term" value="F:DNA binding"/>
    <property type="evidence" value="ECO:0007669"/>
    <property type="project" value="InterPro"/>
</dbReference>
<dbReference type="OrthoDB" id="5148997at2759"/>
<keyword evidence="3" id="KW-1185">Reference proteome</keyword>
<organism evidence="2 3">
    <name type="scientific">Circinella minor</name>
    <dbReference type="NCBI Taxonomy" id="1195481"/>
    <lineage>
        <taxon>Eukaryota</taxon>
        <taxon>Fungi</taxon>
        <taxon>Fungi incertae sedis</taxon>
        <taxon>Mucoromycota</taxon>
        <taxon>Mucoromycotina</taxon>
        <taxon>Mucoromycetes</taxon>
        <taxon>Mucorales</taxon>
        <taxon>Lichtheimiaceae</taxon>
        <taxon>Circinella</taxon>
    </lineage>
</organism>
<evidence type="ECO:0000313" key="3">
    <source>
        <dbReference type="Proteomes" id="UP000646827"/>
    </source>
</evidence>
<accession>A0A8H7RUA0</accession>
<evidence type="ECO:0000259" key="1">
    <source>
        <dbReference type="Pfam" id="PF16787"/>
    </source>
</evidence>
<protein>
    <recommendedName>
        <fullName evidence="1">Ndc10 domain-containing protein</fullName>
    </recommendedName>
</protein>
<dbReference type="Pfam" id="PF16787">
    <property type="entry name" value="NDC10_II"/>
    <property type="match status" value="1"/>
</dbReference>
<sequence length="165" mass="18617">MMLLLSHHCLLRGENVHSLDLLDAQTLSLEGEAVTPDIECHALVILIDHRKTNKFGKPQYGSCIRNDNIKTCPWMTLALYLFHRDNIDNTKEMQPKAHYDAIEKGFNACHIRSMAKTHAGQQSGAKMADICGAGKSDIRRAGRWTNDALELAYLTNLPREDQFNL</sequence>
<name>A0A8H7RUA0_9FUNG</name>
<feature type="domain" description="Ndc10" evidence="1">
    <location>
        <begin position="3"/>
        <end position="87"/>
    </location>
</feature>